<evidence type="ECO:0000256" key="2">
    <source>
        <dbReference type="ARBA" id="ARBA00022771"/>
    </source>
</evidence>
<dbReference type="GO" id="GO:0005737">
    <property type="term" value="C:cytoplasm"/>
    <property type="evidence" value="ECO:0007669"/>
    <property type="project" value="TreeGrafter"/>
</dbReference>
<organism evidence="6 7">
    <name type="scientific">Bacteroides uniformis</name>
    <dbReference type="NCBI Taxonomy" id="820"/>
    <lineage>
        <taxon>Bacteria</taxon>
        <taxon>Pseudomonadati</taxon>
        <taxon>Bacteroidota</taxon>
        <taxon>Bacteroidia</taxon>
        <taxon>Bacteroidales</taxon>
        <taxon>Bacteroidaceae</taxon>
        <taxon>Bacteroides</taxon>
    </lineage>
</organism>
<dbReference type="PANTHER" id="PTHR30313:SF2">
    <property type="entry name" value="DNA PRIMASE"/>
    <property type="match status" value="1"/>
</dbReference>
<dbReference type="Pfam" id="PF13155">
    <property type="entry name" value="Toprim_2"/>
    <property type="match status" value="1"/>
</dbReference>
<dbReference type="GO" id="GO:0003899">
    <property type="term" value="F:DNA-directed RNA polymerase activity"/>
    <property type="evidence" value="ECO:0007669"/>
    <property type="project" value="InterPro"/>
</dbReference>
<evidence type="ECO:0000313" key="6">
    <source>
        <dbReference type="EMBL" id="RHH34534.1"/>
    </source>
</evidence>
<feature type="compositionally biased region" description="Polar residues" evidence="4">
    <location>
        <begin position="297"/>
        <end position="312"/>
    </location>
</feature>
<keyword evidence="3" id="KW-0862">Zinc</keyword>
<dbReference type="SUPFAM" id="SSF57783">
    <property type="entry name" value="Zinc beta-ribbon"/>
    <property type="match status" value="1"/>
</dbReference>
<protein>
    <submittedName>
        <fullName evidence="6">DNA primase</fullName>
    </submittedName>
</protein>
<evidence type="ECO:0000259" key="5">
    <source>
        <dbReference type="SMART" id="SM00400"/>
    </source>
</evidence>
<dbReference type="Gene3D" id="3.90.580.10">
    <property type="entry name" value="Zinc finger, CHC2-type domain"/>
    <property type="match status" value="1"/>
</dbReference>
<evidence type="ECO:0000256" key="3">
    <source>
        <dbReference type="ARBA" id="ARBA00022833"/>
    </source>
</evidence>
<dbReference type="Pfam" id="PF01807">
    <property type="entry name" value="Zn_ribbon_DnaG"/>
    <property type="match status" value="1"/>
</dbReference>
<sequence length="322" mass="37253">MTIEESKNIKLADYLHSLGYNPVKQQGSSLWYKSPFREEKEPSFKVNPDRNLWYDFGLGKGGNIIALAQELYASDSVPYLLDKIAQQALHVRPVSFSFRQQSSTQPSFQQLEVVPLSSPALYSYLQERGINTELAKRECKEVRFVNNGKQFFAVGFPNASGGYEVRNKYFKGCIAPKDITYIRQKGEPRETCYMFEGFMDYLSFLTLRQKSCLTYPDLDKQDYIILNSVSNLSKALYPLGNYEHIHCFFDNDAAGMKAVQELHREYGWRVRDSSRIYSNYKDLNDYLTGKKLSQSLEFPQPTKQTERQVQQPTKKKGKGFRM</sequence>
<proteinExistence type="predicted"/>
<reference evidence="6 7" key="1">
    <citation type="submission" date="2018-08" db="EMBL/GenBank/DDBJ databases">
        <title>A genome reference for cultivated species of the human gut microbiota.</title>
        <authorList>
            <person name="Zou Y."/>
            <person name="Xue W."/>
            <person name="Luo G."/>
        </authorList>
    </citation>
    <scope>NUCLEOTIDE SEQUENCE [LARGE SCALE GENOMIC DNA]</scope>
    <source>
        <strain evidence="6 7">AM18-14LB</strain>
    </source>
</reference>
<dbReference type="Proteomes" id="UP000283766">
    <property type="component" value="Unassembled WGS sequence"/>
</dbReference>
<accession>A0A414WIW6</accession>
<dbReference type="CDD" id="cd01029">
    <property type="entry name" value="TOPRIM_primases"/>
    <property type="match status" value="1"/>
</dbReference>
<name>A0A414WIW6_BACUN</name>
<dbReference type="EMBL" id="QRJL01000001">
    <property type="protein sequence ID" value="RHH34534.1"/>
    <property type="molecule type" value="Genomic_DNA"/>
</dbReference>
<dbReference type="GO" id="GO:0006269">
    <property type="term" value="P:DNA replication, synthesis of primer"/>
    <property type="evidence" value="ECO:0007669"/>
    <property type="project" value="TreeGrafter"/>
</dbReference>
<dbReference type="SUPFAM" id="SSF56731">
    <property type="entry name" value="DNA primase core"/>
    <property type="match status" value="1"/>
</dbReference>
<evidence type="ECO:0000313" key="7">
    <source>
        <dbReference type="Proteomes" id="UP000283766"/>
    </source>
</evidence>
<dbReference type="GO" id="GO:0003677">
    <property type="term" value="F:DNA binding"/>
    <property type="evidence" value="ECO:0007669"/>
    <property type="project" value="InterPro"/>
</dbReference>
<dbReference type="SMART" id="SM00400">
    <property type="entry name" value="ZnF_CHCC"/>
    <property type="match status" value="1"/>
</dbReference>
<dbReference type="RefSeq" id="WP_005833207.1">
    <property type="nucleotide sequence ID" value="NZ_CAXSNS010000019.1"/>
</dbReference>
<dbReference type="GO" id="GO:0008270">
    <property type="term" value="F:zinc ion binding"/>
    <property type="evidence" value="ECO:0007669"/>
    <property type="project" value="UniProtKB-KW"/>
</dbReference>
<dbReference type="InterPro" id="IPR034154">
    <property type="entry name" value="TOPRIM_DnaG/twinkle"/>
</dbReference>
<feature type="compositionally biased region" description="Basic residues" evidence="4">
    <location>
        <begin position="313"/>
        <end position="322"/>
    </location>
</feature>
<dbReference type="Gene3D" id="3.40.1360.10">
    <property type="match status" value="1"/>
</dbReference>
<dbReference type="InterPro" id="IPR036977">
    <property type="entry name" value="DNA_primase_Znf_CHC2"/>
</dbReference>
<dbReference type="InterPro" id="IPR002694">
    <property type="entry name" value="Znf_CHC2"/>
</dbReference>
<evidence type="ECO:0000256" key="1">
    <source>
        <dbReference type="ARBA" id="ARBA00022723"/>
    </source>
</evidence>
<keyword evidence="1" id="KW-0479">Metal-binding</keyword>
<gene>
    <name evidence="6" type="ORF">DW216_01010</name>
</gene>
<dbReference type="AlphaFoldDB" id="A0A414WIW6"/>
<feature type="domain" description="Zinc finger CHC2-type" evidence="5">
    <location>
        <begin position="32"/>
        <end position="81"/>
    </location>
</feature>
<keyword evidence="2" id="KW-0863">Zinc-finger</keyword>
<evidence type="ECO:0000256" key="4">
    <source>
        <dbReference type="SAM" id="MobiDB-lite"/>
    </source>
</evidence>
<comment type="caution">
    <text evidence="6">The sequence shown here is derived from an EMBL/GenBank/DDBJ whole genome shotgun (WGS) entry which is preliminary data.</text>
</comment>
<dbReference type="InterPro" id="IPR050219">
    <property type="entry name" value="DnaG_primase"/>
</dbReference>
<feature type="region of interest" description="Disordered" evidence="4">
    <location>
        <begin position="297"/>
        <end position="322"/>
    </location>
</feature>
<dbReference type="PANTHER" id="PTHR30313">
    <property type="entry name" value="DNA PRIMASE"/>
    <property type="match status" value="1"/>
</dbReference>